<accession>A0A2A3ZI92</accession>
<feature type="compositionally biased region" description="Low complexity" evidence="2">
    <location>
        <begin position="38"/>
        <end position="73"/>
    </location>
</feature>
<dbReference type="InterPro" id="IPR023365">
    <property type="entry name" value="Sortase_dom-sf"/>
</dbReference>
<dbReference type="EMBL" id="NRGO01000004">
    <property type="protein sequence ID" value="PCC51236.1"/>
    <property type="molecule type" value="Genomic_DNA"/>
</dbReference>
<name>A0A2A3ZI92_BREAU</name>
<keyword evidence="3" id="KW-1133">Transmembrane helix</keyword>
<comment type="caution">
    <text evidence="4">The sequence shown here is derived from an EMBL/GenBank/DDBJ whole genome shotgun (WGS) entry which is preliminary data.</text>
</comment>
<gene>
    <name evidence="4" type="ORF">CIK62_01585</name>
</gene>
<feature type="transmembrane region" description="Helical" evidence="3">
    <location>
        <begin position="12"/>
        <end position="35"/>
    </location>
</feature>
<dbReference type="InterPro" id="IPR005754">
    <property type="entry name" value="Sortase"/>
</dbReference>
<evidence type="ECO:0000256" key="1">
    <source>
        <dbReference type="ARBA" id="ARBA00022801"/>
    </source>
</evidence>
<feature type="region of interest" description="Disordered" evidence="2">
    <location>
        <begin position="38"/>
        <end position="99"/>
    </location>
</feature>
<dbReference type="AlphaFoldDB" id="A0A2A3ZI92"/>
<dbReference type="InterPro" id="IPR042001">
    <property type="entry name" value="Sortase_F"/>
</dbReference>
<sequence>MTDKQARTHRGINTWAAVGLALLVVAAILITIGLVRGQSPPQPDAASSSESAAAENSDDPAAPAPSTAETDSPAETEPSTPSDVAADTAPDNAMGASAPTQLTIPAIDVDTSIMKLGLTGNDELEVPPLGKDAPAGWYDRSPTPGEVGPSLIVGHVDSAKDGPAVFFDLGALHRKDKLTVTREDGSKATFSVDDVTDYGKDSFPDYQVYGNTEDPEIRLITCGGDFDEQTGHYEDNIVVTGHLISQN</sequence>
<evidence type="ECO:0000313" key="4">
    <source>
        <dbReference type="EMBL" id="PCC51236.1"/>
    </source>
</evidence>
<reference evidence="4 5" key="1">
    <citation type="journal article" date="2017" name="Elife">
        <title>Extensive horizontal gene transfer in cheese-associated bacteria.</title>
        <authorList>
            <person name="Bonham K.S."/>
            <person name="Wolfe B.E."/>
            <person name="Dutton R.J."/>
        </authorList>
    </citation>
    <scope>NUCLEOTIDE SEQUENCE [LARGE SCALE GENOMIC DNA]</scope>
    <source>
        <strain evidence="4 5">900_6</strain>
    </source>
</reference>
<protein>
    <recommendedName>
        <fullName evidence="6">Class F sortase</fullName>
    </recommendedName>
</protein>
<dbReference type="RefSeq" id="WP_096159579.1">
    <property type="nucleotide sequence ID" value="NZ_NRGO01000004.1"/>
</dbReference>
<dbReference type="Proteomes" id="UP000217720">
    <property type="component" value="Unassembled WGS sequence"/>
</dbReference>
<proteinExistence type="predicted"/>
<dbReference type="NCBIfam" id="NF033748">
    <property type="entry name" value="class_F_sortase"/>
    <property type="match status" value="1"/>
</dbReference>
<evidence type="ECO:0000256" key="2">
    <source>
        <dbReference type="SAM" id="MobiDB-lite"/>
    </source>
</evidence>
<dbReference type="Gene3D" id="2.40.260.10">
    <property type="entry name" value="Sortase"/>
    <property type="match status" value="1"/>
</dbReference>
<evidence type="ECO:0000256" key="3">
    <source>
        <dbReference type="SAM" id="Phobius"/>
    </source>
</evidence>
<dbReference type="SUPFAM" id="SSF63817">
    <property type="entry name" value="Sortase"/>
    <property type="match status" value="1"/>
</dbReference>
<organism evidence="4 5">
    <name type="scientific">Brevibacterium aurantiacum</name>
    <dbReference type="NCBI Taxonomy" id="273384"/>
    <lineage>
        <taxon>Bacteria</taxon>
        <taxon>Bacillati</taxon>
        <taxon>Actinomycetota</taxon>
        <taxon>Actinomycetes</taxon>
        <taxon>Micrococcales</taxon>
        <taxon>Brevibacteriaceae</taxon>
        <taxon>Brevibacterium</taxon>
    </lineage>
</organism>
<keyword evidence="3" id="KW-0472">Membrane</keyword>
<dbReference type="Pfam" id="PF04203">
    <property type="entry name" value="Sortase"/>
    <property type="match status" value="1"/>
</dbReference>
<dbReference type="GO" id="GO:0016787">
    <property type="term" value="F:hydrolase activity"/>
    <property type="evidence" value="ECO:0007669"/>
    <property type="project" value="UniProtKB-KW"/>
</dbReference>
<keyword evidence="3" id="KW-0812">Transmembrane</keyword>
<keyword evidence="1" id="KW-0378">Hydrolase</keyword>
<evidence type="ECO:0008006" key="6">
    <source>
        <dbReference type="Google" id="ProtNLM"/>
    </source>
</evidence>
<dbReference type="CDD" id="cd05829">
    <property type="entry name" value="Sortase_F"/>
    <property type="match status" value="1"/>
</dbReference>
<evidence type="ECO:0000313" key="5">
    <source>
        <dbReference type="Proteomes" id="UP000217720"/>
    </source>
</evidence>